<evidence type="ECO:0008006" key="5">
    <source>
        <dbReference type="Google" id="ProtNLM"/>
    </source>
</evidence>
<dbReference type="SUPFAM" id="SSF56349">
    <property type="entry name" value="DNA breaking-rejoining enzymes"/>
    <property type="match status" value="1"/>
</dbReference>
<keyword evidence="1" id="KW-0233">DNA recombination</keyword>
<organism evidence="3 4">
    <name type="scientific">Methylobacterium jeotgali</name>
    <dbReference type="NCBI Taxonomy" id="381630"/>
    <lineage>
        <taxon>Bacteria</taxon>
        <taxon>Pseudomonadati</taxon>
        <taxon>Pseudomonadota</taxon>
        <taxon>Alphaproteobacteria</taxon>
        <taxon>Hyphomicrobiales</taxon>
        <taxon>Methylobacteriaceae</taxon>
        <taxon>Methylobacterium</taxon>
    </lineage>
</organism>
<dbReference type="Proteomes" id="UP001055102">
    <property type="component" value="Unassembled WGS sequence"/>
</dbReference>
<dbReference type="Gene3D" id="1.10.443.10">
    <property type="entry name" value="Intergrase catalytic core"/>
    <property type="match status" value="1"/>
</dbReference>
<comment type="caution">
    <text evidence="3">The sequence shown here is derived from an EMBL/GenBank/DDBJ whole genome shotgun (WGS) entry which is preliminary data.</text>
</comment>
<evidence type="ECO:0000256" key="1">
    <source>
        <dbReference type="ARBA" id="ARBA00023172"/>
    </source>
</evidence>
<dbReference type="InterPro" id="IPR013762">
    <property type="entry name" value="Integrase-like_cat_sf"/>
</dbReference>
<protein>
    <recommendedName>
        <fullName evidence="5">Integrase</fullName>
    </recommendedName>
</protein>
<dbReference type="InterPro" id="IPR011010">
    <property type="entry name" value="DNA_brk_join_enz"/>
</dbReference>
<evidence type="ECO:0000313" key="3">
    <source>
        <dbReference type="EMBL" id="GJE06378.1"/>
    </source>
</evidence>
<reference evidence="3" key="2">
    <citation type="submission" date="2021-08" db="EMBL/GenBank/DDBJ databases">
        <authorList>
            <person name="Tani A."/>
            <person name="Ola A."/>
            <person name="Ogura Y."/>
            <person name="Katsura K."/>
            <person name="Hayashi T."/>
        </authorList>
    </citation>
    <scope>NUCLEOTIDE SEQUENCE</scope>
    <source>
        <strain evidence="3">LMG 23639</strain>
    </source>
</reference>
<reference evidence="3" key="1">
    <citation type="journal article" date="2021" name="Front. Microbiol.">
        <title>Comprehensive Comparative Genomics and Phenotyping of Methylobacterium Species.</title>
        <authorList>
            <person name="Alessa O."/>
            <person name="Ogura Y."/>
            <person name="Fujitani Y."/>
            <person name="Takami H."/>
            <person name="Hayashi T."/>
            <person name="Sahin N."/>
            <person name="Tani A."/>
        </authorList>
    </citation>
    <scope>NUCLEOTIDE SEQUENCE</scope>
    <source>
        <strain evidence="3">LMG 23639</strain>
    </source>
</reference>
<gene>
    <name evidence="3" type="ORF">AOPFMNJM_1694</name>
</gene>
<evidence type="ECO:0000256" key="2">
    <source>
        <dbReference type="SAM" id="MobiDB-lite"/>
    </source>
</evidence>
<accession>A0ABQ4SWX0</accession>
<dbReference type="EMBL" id="BPQR01000027">
    <property type="protein sequence ID" value="GJE06378.1"/>
    <property type="molecule type" value="Genomic_DNA"/>
</dbReference>
<name>A0ABQ4SWX0_9HYPH</name>
<keyword evidence="4" id="KW-1185">Reference proteome</keyword>
<feature type="region of interest" description="Disordered" evidence="2">
    <location>
        <begin position="22"/>
        <end position="46"/>
    </location>
</feature>
<proteinExistence type="predicted"/>
<evidence type="ECO:0000313" key="4">
    <source>
        <dbReference type="Proteomes" id="UP001055102"/>
    </source>
</evidence>
<sequence length="418" mass="45615">MRRGTAAVAKVTITISNVSWRGGRPRYQPGPKHRKLGLKGQDLKRPDGTWMSAEEAAAWVEAQLRPRIAEVKAAKAAGKRAPRRKAPGAYTVEDLFEDLWKSPKFTAGEPVPGRPKRRVLSAATIRDYRAKAAALARFDPELYGSDVAALSKPILVGLHERLWHDTGHHMANAILKTLSVALSYGVRKELGGLKHHPGLRLGIEQPDARVRVGTIGEMTAMIRAADAIGLTMVGHAIMLGLMTGQRQTERLALMDAGHEKGWRRFRQSKTAAIVEVPETPQLTARLAAAATERRVLGVKHANVVVDPKTGGPFTQSTYNKQYRQVRTAAVAGVKGADGAWIVEPCPTLADFQDRDLRDTAVTWLARAGCTVPEIRSITGHDPRTIYSILKHYLAIDREQASAAIGKLVLYLESEGAAL</sequence>